<dbReference type="OMA" id="WHIGDYN"/>
<evidence type="ECO:0000313" key="6">
    <source>
        <dbReference type="EMBL" id="OLP91404.1"/>
    </source>
</evidence>
<dbReference type="GO" id="GO:0010436">
    <property type="term" value="F:carotenoid dioxygenase activity"/>
    <property type="evidence" value="ECO:0007669"/>
    <property type="project" value="TreeGrafter"/>
</dbReference>
<dbReference type="GO" id="GO:0046872">
    <property type="term" value="F:metal ion binding"/>
    <property type="evidence" value="ECO:0007669"/>
    <property type="project" value="UniProtKB-KW"/>
</dbReference>
<dbReference type="InterPro" id="IPR004294">
    <property type="entry name" value="Carotenoid_Oase"/>
</dbReference>
<feature type="binding site" evidence="5">
    <location>
        <position position="326"/>
    </location>
    <ligand>
        <name>Fe cation</name>
        <dbReference type="ChEBI" id="CHEBI:24875"/>
        <note>catalytic</note>
    </ligand>
</feature>
<dbReference type="AlphaFoldDB" id="A0A1Q9D885"/>
<dbReference type="PANTHER" id="PTHR10543:SF89">
    <property type="entry name" value="CAROTENOID 9,10(9',10')-CLEAVAGE DIOXYGENASE 1"/>
    <property type="match status" value="1"/>
</dbReference>
<evidence type="ECO:0000256" key="4">
    <source>
        <dbReference type="ARBA" id="ARBA00023004"/>
    </source>
</evidence>
<evidence type="ECO:0000256" key="5">
    <source>
        <dbReference type="PIRSR" id="PIRSR604294-1"/>
    </source>
</evidence>
<comment type="caution">
    <text evidence="6">The sequence shown here is derived from an EMBL/GenBank/DDBJ whole genome shotgun (WGS) entry which is preliminary data.</text>
</comment>
<dbReference type="GO" id="GO:0016121">
    <property type="term" value="P:carotene catabolic process"/>
    <property type="evidence" value="ECO:0007669"/>
    <property type="project" value="TreeGrafter"/>
</dbReference>
<comment type="cofactor">
    <cofactor evidence="5">
        <name>Fe(2+)</name>
        <dbReference type="ChEBI" id="CHEBI:29033"/>
    </cofactor>
    <text evidence="5">Binds 1 Fe(2+) ion per subunit.</text>
</comment>
<protein>
    <submittedName>
        <fullName evidence="6">Apocarotenoid-15,15'-oxygenase</fullName>
    </submittedName>
</protein>
<accession>A0A1Q9D885</accession>
<feature type="binding site" evidence="5">
    <location>
        <position position="207"/>
    </location>
    <ligand>
        <name>Fe cation</name>
        <dbReference type="ChEBI" id="CHEBI:24875"/>
        <note>catalytic</note>
    </ligand>
</feature>
<gene>
    <name evidence="6" type="ORF">AK812_SmicGene26883</name>
</gene>
<keyword evidence="4 5" id="KW-0408">Iron</keyword>
<evidence type="ECO:0000256" key="2">
    <source>
        <dbReference type="ARBA" id="ARBA00022723"/>
    </source>
</evidence>
<sequence>MWHARCRRRRRTAIIYRRSLESELEALFLESPWRRGLEPAEESKPTRLSFLGKLPEDLVGTVYRNGPGRIRIGESKYDHWFDGDGFVTSLSVDGRNQEAAFTSRFVKTQRYEVQQKSGELVRTERGSGMASMGAWTPASNGDFLSNVFRLPTNPANTNVLWWDDRLLALCEGGIPYALDPGNLETLGEELFRDPPLTQSGVQFFSAHPKRDPDSGELFNIGLKIGLEPTLEVYKCSANRSLMKRTVLALTDLAFVHDFAITRKHVILIIPPWSCSTTGLAKSLWKGAMAQFFEWKEDAGTRLIVLKRSDLSVVFDSTLQPAVSLYHTVNAYDDDNDAAIWLQIAAHNGPREEVEKNFADMYRSRWSDATRCSLRELRLDLVSGSIRSSALGPEAASSFELPSIHPAFVGRRNEYVWTNAAYPSDAAFLNCVERLDMYGNSVDRATFGPSQFAGEPMIIPKASTSEELAAYMAGFSFV</sequence>
<reference evidence="6 7" key="1">
    <citation type="submission" date="2016-02" db="EMBL/GenBank/DDBJ databases">
        <title>Genome analysis of coral dinoflagellate symbionts highlights evolutionary adaptations to a symbiotic lifestyle.</title>
        <authorList>
            <person name="Aranda M."/>
            <person name="Li Y."/>
            <person name="Liew Y.J."/>
            <person name="Baumgarten S."/>
            <person name="Simakov O."/>
            <person name="Wilson M."/>
            <person name="Piel J."/>
            <person name="Ashoor H."/>
            <person name="Bougouffa S."/>
            <person name="Bajic V.B."/>
            <person name="Ryu T."/>
            <person name="Ravasi T."/>
            <person name="Bayer T."/>
            <person name="Micklem G."/>
            <person name="Kim H."/>
            <person name="Bhak J."/>
            <person name="Lajeunesse T.C."/>
            <person name="Voolstra C.R."/>
        </authorList>
    </citation>
    <scope>NUCLEOTIDE SEQUENCE [LARGE SCALE GENOMIC DNA]</scope>
    <source>
        <strain evidence="6 7">CCMP2467</strain>
    </source>
</reference>
<evidence type="ECO:0000256" key="3">
    <source>
        <dbReference type="ARBA" id="ARBA00023002"/>
    </source>
</evidence>
<keyword evidence="3" id="KW-0560">Oxidoreductase</keyword>
<evidence type="ECO:0000313" key="7">
    <source>
        <dbReference type="Proteomes" id="UP000186817"/>
    </source>
</evidence>
<dbReference type="Pfam" id="PF03055">
    <property type="entry name" value="RPE65"/>
    <property type="match status" value="1"/>
</dbReference>
<dbReference type="PANTHER" id="PTHR10543">
    <property type="entry name" value="BETA-CAROTENE DIOXYGENASE"/>
    <property type="match status" value="1"/>
</dbReference>
<name>A0A1Q9D885_SYMMI</name>
<proteinExistence type="inferred from homology"/>
<dbReference type="EMBL" id="LSRX01000666">
    <property type="protein sequence ID" value="OLP91404.1"/>
    <property type="molecule type" value="Genomic_DNA"/>
</dbReference>
<organism evidence="6 7">
    <name type="scientific">Symbiodinium microadriaticum</name>
    <name type="common">Dinoflagellate</name>
    <name type="synonym">Zooxanthella microadriatica</name>
    <dbReference type="NCBI Taxonomy" id="2951"/>
    <lineage>
        <taxon>Eukaryota</taxon>
        <taxon>Sar</taxon>
        <taxon>Alveolata</taxon>
        <taxon>Dinophyceae</taxon>
        <taxon>Suessiales</taxon>
        <taxon>Symbiodiniaceae</taxon>
        <taxon>Symbiodinium</taxon>
    </lineage>
</organism>
<comment type="similarity">
    <text evidence="1">Belongs to the carotenoid oxygenase family.</text>
</comment>
<dbReference type="OrthoDB" id="412415at2759"/>
<keyword evidence="2 5" id="KW-0479">Metal-binding</keyword>
<feature type="binding site" evidence="5">
    <location>
        <position position="256"/>
    </location>
    <ligand>
        <name>Fe cation</name>
        <dbReference type="ChEBI" id="CHEBI:24875"/>
        <note>catalytic</note>
    </ligand>
</feature>
<evidence type="ECO:0000256" key="1">
    <source>
        <dbReference type="ARBA" id="ARBA00006787"/>
    </source>
</evidence>
<keyword evidence="7" id="KW-1185">Reference proteome</keyword>
<dbReference type="Proteomes" id="UP000186817">
    <property type="component" value="Unassembled WGS sequence"/>
</dbReference>